<feature type="compositionally biased region" description="Basic and acidic residues" evidence="1">
    <location>
        <begin position="86"/>
        <end position="104"/>
    </location>
</feature>
<sequence>MPEPRFETMPAEAPALEGQEENALEASNTERALTPEEQQALIASEMKDETAVIARQAEAAQTQERIGQLRQELGIESQETTPGHGIENEGEKRENNSLLEKESDGDSTPSPEEKVMRIINNTGNENQPYKTWTFKQTFKEKPKKRPSFFWRLLKFLFSGEKASFKKGLEIGGFYDQDDSTKKESANKN</sequence>
<feature type="compositionally biased region" description="Low complexity" evidence="1">
    <location>
        <begin position="54"/>
        <end position="65"/>
    </location>
</feature>
<evidence type="ECO:0000313" key="2">
    <source>
        <dbReference type="EMBL" id="OQP67688.1"/>
    </source>
</evidence>
<dbReference type="EMBL" id="LWBP01000013">
    <property type="protein sequence ID" value="OQP67688.1"/>
    <property type="molecule type" value="Genomic_DNA"/>
</dbReference>
<comment type="caution">
    <text evidence="2">The sequence shown here is derived from an EMBL/GenBank/DDBJ whole genome shotgun (WGS) entry which is preliminary data.</text>
</comment>
<gene>
    <name evidence="2" type="ORF">A4R26_11535</name>
</gene>
<reference evidence="3" key="1">
    <citation type="submission" date="2016-04" db="EMBL/GenBank/DDBJ databases">
        <authorList>
            <person name="Chen L."/>
            <person name="Zhuang W."/>
            <person name="Wang G."/>
        </authorList>
    </citation>
    <scope>NUCLEOTIDE SEQUENCE [LARGE SCALE GENOMIC DNA]</scope>
    <source>
        <strain evidence="3">208</strain>
    </source>
</reference>
<protein>
    <submittedName>
        <fullName evidence="2">Uncharacterized protein</fullName>
    </submittedName>
</protein>
<feature type="region of interest" description="Disordered" evidence="1">
    <location>
        <begin position="53"/>
        <end position="128"/>
    </location>
</feature>
<evidence type="ECO:0000256" key="1">
    <source>
        <dbReference type="SAM" id="MobiDB-lite"/>
    </source>
</evidence>
<dbReference type="Proteomes" id="UP000192276">
    <property type="component" value="Unassembled WGS sequence"/>
</dbReference>
<feature type="compositionally biased region" description="Polar residues" evidence="1">
    <location>
        <begin position="119"/>
        <end position="128"/>
    </location>
</feature>
<organism evidence="2 3">
    <name type="scientific">Niastella populi</name>
    <dbReference type="NCBI Taxonomy" id="550983"/>
    <lineage>
        <taxon>Bacteria</taxon>
        <taxon>Pseudomonadati</taxon>
        <taxon>Bacteroidota</taxon>
        <taxon>Chitinophagia</taxon>
        <taxon>Chitinophagales</taxon>
        <taxon>Chitinophagaceae</taxon>
        <taxon>Niastella</taxon>
    </lineage>
</organism>
<dbReference type="RefSeq" id="WP_133054535.1">
    <property type="nucleotide sequence ID" value="NZ_LWBP01000013.1"/>
</dbReference>
<keyword evidence="3" id="KW-1185">Reference proteome</keyword>
<feature type="region of interest" description="Disordered" evidence="1">
    <location>
        <begin position="1"/>
        <end position="35"/>
    </location>
</feature>
<name>A0A1V9GB45_9BACT</name>
<dbReference type="AlphaFoldDB" id="A0A1V9GB45"/>
<accession>A0A1V9GB45</accession>
<proteinExistence type="predicted"/>
<evidence type="ECO:0000313" key="3">
    <source>
        <dbReference type="Proteomes" id="UP000192276"/>
    </source>
</evidence>